<sequence length="726" mass="82680">MSTKKNNVFNAVMDDEMLTLLQEQIEMGKKGDRGFKEETYTAVASAMTESSNGTYVMTSSSVKNRYKHLKQLYYAMKELMNASGFGYDPVSKRVVADEALWNTWLEGHPTARPLKTKSIDYEKMGLVCGNDMATRQFARSSTSAPSVDLMQESSNFSNSDDVPIRVDDLECDSKGGGTSEESSLKKKEVRKRARDVEVLVMGMKESATLVQHALDNLADSIKNSEPHKRIGDEVYRELMKIEGLTRDDIDVTHEWLTLRKEMAAVFLSHGDKKEWEKNKKKRQKMKVKVISRSTDEFTRERSQDLQRVFRNYDPNIRTQEAATEYVRALNAAKLDKIFAKPFIGAMDGHIDAISCMTRNPNQLKGIFSGSMDGDIRLWDIASRRTVSRFPGHQGAVRGLTASTDGRILVSCGSDCTVRLWNIPVANAMDTGVSSDSSEPLAVYVWKNAFWAVDHQYDGDLFATAGAQVDIWDHNRSQPVNSFEWGKDTVISVRFNPGEPNILATSASDRSITLYDLRMSSPGRKLIMKTKTNAISWNPQEPMNFTAANEDCNCYSFDMRLMKEAKCVHQDHVSAVMDIDYSPTGREFVTGSYDRTVRIFNFDGGHSREIYHTKRMQRVFCVKFSHDGTYIISGSDDTNLRLWKATASQQLGVLLPRERQKQEYLESVKKRHSHLPEVKRIVRHRHLPKPIYKAASLRRIMMEAERRKNERRRDSQCTWDHAYTAIS</sequence>
<feature type="region of interest" description="Disordered" evidence="10">
    <location>
        <begin position="142"/>
        <end position="188"/>
    </location>
</feature>
<comment type="caution">
    <text evidence="13">The sequence shown here is derived from an EMBL/GenBank/DDBJ whole genome shotgun (WGS) entry which is preliminary data.</text>
</comment>
<dbReference type="PANTHER" id="PTHR22851:SF0">
    <property type="entry name" value="DDB1- AND CUL4-ASSOCIATED FACTOR 13"/>
    <property type="match status" value="1"/>
</dbReference>
<dbReference type="Gene3D" id="2.130.10.10">
    <property type="entry name" value="YVTN repeat-like/Quinoprotein amine dehydrogenase"/>
    <property type="match status" value="2"/>
</dbReference>
<evidence type="ECO:0000256" key="7">
    <source>
        <dbReference type="ARBA" id="ARBA00023274"/>
    </source>
</evidence>
<evidence type="ECO:0000259" key="11">
    <source>
        <dbReference type="Pfam" id="PF04158"/>
    </source>
</evidence>
<evidence type="ECO:0000259" key="12">
    <source>
        <dbReference type="Pfam" id="PF12776"/>
    </source>
</evidence>
<evidence type="ECO:0000256" key="8">
    <source>
        <dbReference type="ARBA" id="ARBA00032239"/>
    </source>
</evidence>
<evidence type="ECO:0000256" key="6">
    <source>
        <dbReference type="ARBA" id="ARBA00023242"/>
    </source>
</evidence>
<evidence type="ECO:0000256" key="3">
    <source>
        <dbReference type="ARBA" id="ARBA00021762"/>
    </source>
</evidence>
<keyword evidence="14" id="KW-1185">Reference proteome</keyword>
<comment type="similarity">
    <text evidence="2">Belongs to the WD repeat DCAF13/WDSOF1 family.</text>
</comment>
<dbReference type="PRINTS" id="PR00320">
    <property type="entry name" value="GPROTEINBRPT"/>
</dbReference>
<evidence type="ECO:0000313" key="14">
    <source>
        <dbReference type="Proteomes" id="UP000283530"/>
    </source>
</evidence>
<dbReference type="InterPro" id="IPR036322">
    <property type="entry name" value="WD40_repeat_dom_sf"/>
</dbReference>
<dbReference type="Pfam" id="PF12776">
    <property type="entry name" value="Myb_DNA-bind_3"/>
    <property type="match status" value="1"/>
</dbReference>
<feature type="compositionally biased region" description="Polar residues" evidence="10">
    <location>
        <begin position="142"/>
        <end position="160"/>
    </location>
</feature>
<dbReference type="InterPro" id="IPR015943">
    <property type="entry name" value="WD40/YVTN_repeat-like_dom_sf"/>
</dbReference>
<dbReference type="SMART" id="SM00320">
    <property type="entry name" value="WD40"/>
    <property type="match status" value="6"/>
</dbReference>
<dbReference type="InterPro" id="IPR020472">
    <property type="entry name" value="WD40_PAC1"/>
</dbReference>
<evidence type="ECO:0000313" key="13">
    <source>
        <dbReference type="EMBL" id="RWR87711.1"/>
    </source>
</evidence>
<dbReference type="GO" id="GO:0016567">
    <property type="term" value="P:protein ubiquitination"/>
    <property type="evidence" value="ECO:0007669"/>
    <property type="project" value="UniProtKB-UniPathway"/>
</dbReference>
<evidence type="ECO:0000256" key="10">
    <source>
        <dbReference type="SAM" id="MobiDB-lite"/>
    </source>
</evidence>
<dbReference type="Proteomes" id="UP000283530">
    <property type="component" value="Unassembled WGS sequence"/>
</dbReference>
<proteinExistence type="inferred from homology"/>
<dbReference type="PANTHER" id="PTHR22851">
    <property type="entry name" value="U3 SMALL NUCLEOLAR RNA U3 SNORNA ASSOCIATED PROTEIN"/>
    <property type="match status" value="1"/>
</dbReference>
<dbReference type="InterPro" id="IPR019775">
    <property type="entry name" value="WD40_repeat_CS"/>
</dbReference>
<dbReference type="CDD" id="cd00200">
    <property type="entry name" value="WD40"/>
    <property type="match status" value="1"/>
</dbReference>
<comment type="subcellular location">
    <subcellularLocation>
        <location evidence="1">Nucleus</location>
        <location evidence="1">Nucleolus</location>
    </subcellularLocation>
</comment>
<name>A0A3S3NW22_9MAGN</name>
<dbReference type="SUPFAM" id="SSF50978">
    <property type="entry name" value="WD40 repeat-like"/>
    <property type="match status" value="1"/>
</dbReference>
<organism evidence="13 14">
    <name type="scientific">Cinnamomum micranthum f. kanehirae</name>
    <dbReference type="NCBI Taxonomy" id="337451"/>
    <lineage>
        <taxon>Eukaryota</taxon>
        <taxon>Viridiplantae</taxon>
        <taxon>Streptophyta</taxon>
        <taxon>Embryophyta</taxon>
        <taxon>Tracheophyta</taxon>
        <taxon>Spermatophyta</taxon>
        <taxon>Magnoliopsida</taxon>
        <taxon>Magnoliidae</taxon>
        <taxon>Laurales</taxon>
        <taxon>Lauraceae</taxon>
        <taxon>Cinnamomum</taxon>
    </lineage>
</organism>
<keyword evidence="4 9" id="KW-0853">WD repeat</keyword>
<evidence type="ECO:0000256" key="2">
    <source>
        <dbReference type="ARBA" id="ARBA00005649"/>
    </source>
</evidence>
<feature type="repeat" description="WD" evidence="9">
    <location>
        <begin position="568"/>
        <end position="609"/>
    </location>
</feature>
<dbReference type="Pfam" id="PF04158">
    <property type="entry name" value="Sof1"/>
    <property type="match status" value="1"/>
</dbReference>
<dbReference type="STRING" id="337451.A0A3S3NW22"/>
<dbReference type="PROSITE" id="PS50294">
    <property type="entry name" value="WD_REPEATS_REGION"/>
    <property type="match status" value="4"/>
</dbReference>
<dbReference type="PROSITE" id="PS50082">
    <property type="entry name" value="WD_REPEATS_2"/>
    <property type="match status" value="4"/>
</dbReference>
<dbReference type="Pfam" id="PF00400">
    <property type="entry name" value="WD40"/>
    <property type="match status" value="4"/>
</dbReference>
<feature type="repeat" description="WD" evidence="9">
    <location>
        <begin position="346"/>
        <end position="388"/>
    </location>
</feature>
<protein>
    <recommendedName>
        <fullName evidence="3">DDB1- and CUL4-associated factor 13</fullName>
    </recommendedName>
    <alternativeName>
        <fullName evidence="8">WD repeat and SOF domain-containing protein 1</fullName>
    </alternativeName>
</protein>
<dbReference type="FunFam" id="2.130.10.10:FF:000132">
    <property type="entry name" value="DDB1- and CUL4-associated factor 13"/>
    <property type="match status" value="1"/>
</dbReference>
<evidence type="ECO:0000256" key="9">
    <source>
        <dbReference type="PROSITE-ProRule" id="PRU00221"/>
    </source>
</evidence>
<accession>A0A3S3NW22</accession>
<dbReference type="OrthoDB" id="10249065at2759"/>
<dbReference type="GO" id="GO:0032040">
    <property type="term" value="C:small-subunit processome"/>
    <property type="evidence" value="ECO:0007669"/>
    <property type="project" value="TreeGrafter"/>
</dbReference>
<dbReference type="EMBL" id="QPKB01000006">
    <property type="protein sequence ID" value="RWR87711.1"/>
    <property type="molecule type" value="Genomic_DNA"/>
</dbReference>
<feature type="domain" description="Sof1-like protein" evidence="11">
    <location>
        <begin position="644"/>
        <end position="714"/>
    </location>
</feature>
<feature type="repeat" description="WD" evidence="9">
    <location>
        <begin position="389"/>
        <end position="430"/>
    </location>
</feature>
<keyword evidence="5" id="KW-0677">Repeat</keyword>
<keyword evidence="7" id="KW-0687">Ribonucleoprotein</keyword>
<evidence type="ECO:0000256" key="1">
    <source>
        <dbReference type="ARBA" id="ARBA00004604"/>
    </source>
</evidence>
<evidence type="ECO:0000256" key="5">
    <source>
        <dbReference type="ARBA" id="ARBA00022737"/>
    </source>
</evidence>
<dbReference type="InterPro" id="IPR051733">
    <property type="entry name" value="WD_repeat_DCAF13/WDSOF1"/>
</dbReference>
<evidence type="ECO:0000256" key="4">
    <source>
        <dbReference type="ARBA" id="ARBA00022574"/>
    </source>
</evidence>
<feature type="domain" description="Myb/SANT-like" evidence="12">
    <location>
        <begin position="12"/>
        <end position="103"/>
    </location>
</feature>
<dbReference type="GO" id="GO:0000462">
    <property type="term" value="P:maturation of SSU-rRNA from tricistronic rRNA transcript (SSU-rRNA, 5.8S rRNA, LSU-rRNA)"/>
    <property type="evidence" value="ECO:0007669"/>
    <property type="project" value="TreeGrafter"/>
</dbReference>
<feature type="repeat" description="WD" evidence="9">
    <location>
        <begin position="611"/>
        <end position="652"/>
    </location>
</feature>
<dbReference type="PROSITE" id="PS00678">
    <property type="entry name" value="WD_REPEATS_1"/>
    <property type="match status" value="2"/>
</dbReference>
<keyword evidence="6" id="KW-0539">Nucleus</keyword>
<feature type="compositionally biased region" description="Basic and acidic residues" evidence="10">
    <location>
        <begin position="162"/>
        <end position="173"/>
    </location>
</feature>
<dbReference type="InterPro" id="IPR001680">
    <property type="entry name" value="WD40_rpt"/>
</dbReference>
<dbReference type="UniPathway" id="UPA00143"/>
<dbReference type="AlphaFoldDB" id="A0A3S3NW22"/>
<dbReference type="InterPro" id="IPR007287">
    <property type="entry name" value="Sof1"/>
</dbReference>
<reference evidence="13 14" key="1">
    <citation type="journal article" date="2019" name="Nat. Plants">
        <title>Stout camphor tree genome fills gaps in understanding of flowering plant genome evolution.</title>
        <authorList>
            <person name="Chaw S.M."/>
            <person name="Liu Y.C."/>
            <person name="Wu Y.W."/>
            <person name="Wang H.Y."/>
            <person name="Lin C.I."/>
            <person name="Wu C.S."/>
            <person name="Ke H.M."/>
            <person name="Chang L.Y."/>
            <person name="Hsu C.Y."/>
            <person name="Yang H.T."/>
            <person name="Sudianto E."/>
            <person name="Hsu M.H."/>
            <person name="Wu K.P."/>
            <person name="Wang L.N."/>
            <person name="Leebens-Mack J.H."/>
            <person name="Tsai I.J."/>
        </authorList>
    </citation>
    <scope>NUCLEOTIDE SEQUENCE [LARGE SCALE GENOMIC DNA]</scope>
    <source>
        <strain evidence="14">cv. Chaw 1501</strain>
        <tissue evidence="13">Young leaves</tissue>
    </source>
</reference>
<gene>
    <name evidence="13" type="ORF">CKAN_01666700</name>
</gene>
<dbReference type="InterPro" id="IPR024752">
    <property type="entry name" value="Myb/SANT-like_dom"/>
</dbReference>